<gene>
    <name evidence="3" type="ORF">RCL2_002899700</name>
</gene>
<evidence type="ECO:0000313" key="3">
    <source>
        <dbReference type="EMBL" id="GET02619.1"/>
    </source>
</evidence>
<dbReference type="PANTHER" id="PTHR19303:SF73">
    <property type="entry name" value="PROTEIN PDC2"/>
    <property type="match status" value="1"/>
</dbReference>
<dbReference type="Proteomes" id="UP000615446">
    <property type="component" value="Unassembled WGS sequence"/>
</dbReference>
<dbReference type="InterPro" id="IPR012337">
    <property type="entry name" value="RNaseH-like_sf"/>
</dbReference>
<dbReference type="InterPro" id="IPR050863">
    <property type="entry name" value="CenT-Element_Derived"/>
</dbReference>
<protein>
    <submittedName>
        <fullName evidence="3">CENP-B homolog protein 2-like</fullName>
    </submittedName>
</protein>
<dbReference type="EMBL" id="BLAL01000313">
    <property type="protein sequence ID" value="GET02619.1"/>
    <property type="molecule type" value="Genomic_DNA"/>
</dbReference>
<dbReference type="GO" id="GO:0005634">
    <property type="term" value="C:nucleus"/>
    <property type="evidence" value="ECO:0007669"/>
    <property type="project" value="TreeGrafter"/>
</dbReference>
<dbReference type="SMART" id="SM00674">
    <property type="entry name" value="CENPB"/>
    <property type="match status" value="1"/>
</dbReference>
<accession>A0A8H3R419</accession>
<dbReference type="GO" id="GO:0003677">
    <property type="term" value="F:DNA binding"/>
    <property type="evidence" value="ECO:0007669"/>
    <property type="project" value="UniProtKB-KW"/>
</dbReference>
<proteinExistence type="predicted"/>
<dbReference type="Pfam" id="PF03184">
    <property type="entry name" value="DDE_1"/>
    <property type="match status" value="1"/>
</dbReference>
<dbReference type="Gene3D" id="1.10.10.60">
    <property type="entry name" value="Homeodomain-like"/>
    <property type="match status" value="1"/>
</dbReference>
<dbReference type="SUPFAM" id="SSF53098">
    <property type="entry name" value="Ribonuclease H-like"/>
    <property type="match status" value="1"/>
</dbReference>
<name>A0A8H3R419_9GLOM</name>
<evidence type="ECO:0000259" key="2">
    <source>
        <dbReference type="PROSITE" id="PS51253"/>
    </source>
</evidence>
<dbReference type="InterPro" id="IPR009057">
    <property type="entry name" value="Homeodomain-like_sf"/>
</dbReference>
<dbReference type="InterPro" id="IPR004875">
    <property type="entry name" value="DDE_SF_endonuclease_dom"/>
</dbReference>
<dbReference type="PROSITE" id="PS51253">
    <property type="entry name" value="HTH_CENPB"/>
    <property type="match status" value="1"/>
</dbReference>
<dbReference type="OrthoDB" id="2802234at2759"/>
<dbReference type="SUPFAM" id="SSF46689">
    <property type="entry name" value="Homeodomain-like"/>
    <property type="match status" value="1"/>
</dbReference>
<organism evidence="3 4">
    <name type="scientific">Rhizophagus clarus</name>
    <dbReference type="NCBI Taxonomy" id="94130"/>
    <lineage>
        <taxon>Eukaryota</taxon>
        <taxon>Fungi</taxon>
        <taxon>Fungi incertae sedis</taxon>
        <taxon>Mucoromycota</taxon>
        <taxon>Glomeromycotina</taxon>
        <taxon>Glomeromycetes</taxon>
        <taxon>Glomerales</taxon>
        <taxon>Glomeraceae</taxon>
        <taxon>Rhizophagus</taxon>
    </lineage>
</organism>
<dbReference type="Pfam" id="PF03221">
    <property type="entry name" value="HTH_Tnp_Tc5"/>
    <property type="match status" value="1"/>
</dbReference>
<feature type="domain" description="HTH CENPB-type" evidence="2">
    <location>
        <begin position="438"/>
        <end position="510"/>
    </location>
</feature>
<sequence>MAHAINLISKDICSTSFANRILTKCNTIVTYFKKSHQGGSALKEAAKVCDVGGGGLKKWADTRWHTMYDCVDSIMRHKLKRENPVILSTAELTVLRSRAFFDDVRALAFTLRPIKQLIAESESQSCTLSDCFLGLAKLGAAIKKLPNKICWARGTFRNLLMIADEVFMKMGKNNTEQKESMHQMKKYCKREEPFDIKMGATETPCTWWFSIEDSFPKDEDYLVQLALKLFSITPHAAGCERVWSSLGWLYEQFWTLHFEGPEAKPKYRTPFRGLELHFEADHFKSQNSISRRTTLRVRNSFRGGLYDISKVWKSFIGGLLSERSGPNYFKGADYDISKSRTPLEADYDISKTFHFEDWTLFEDLVTIFEDYFEGPDEAQTPFKDPGRRNTVYLLKVCGWIPRRNFEGLGLPEMLQNFEGLRLLDEDFEDLRTEVTNPEQKRYRSVMCLKLELALKEFMLRYQHQTILSDAILIEKAKLLASELGVPEDTLQFSSGWLQGFKKRNGIRQEKLHGKAASSDQTAIDEALPLLHSKCTRTRSNTSHKMYFQMKKNERLSIALCANADGLHKLDPLIIGKFAKPRCFKNVNINNLPMKYQNNNKAWMIITLFQEWLQEFDYQVAQKHRGWNNVMAETIYNCWHHTKILPIDTNVDPDFPLDDCNVSDELTNALNALNFLDIMELEEYLTISEENIVSETHDNDEIIAEIVNNFKKKSNENNTDNDLDEVDDSIEEKVISFNIALKSLKKVNTFLLQQENVYEELKLMNLLEKFVKKKQKNSMQQTTINQKSTEEIHQILVDAHLNSDQDHLEFYYNNEEEIIIEEKEELNINKILNLDAFVVDIPMDENEKHDIECDPAAEANKIVNTM</sequence>
<dbReference type="AlphaFoldDB" id="A0A8H3R419"/>
<reference evidence="3" key="1">
    <citation type="submission" date="2019-10" db="EMBL/GenBank/DDBJ databases">
        <title>Conservation and host-specific expression of non-tandemly repeated heterogenous ribosome RNA gene in arbuscular mycorrhizal fungi.</title>
        <authorList>
            <person name="Maeda T."/>
            <person name="Kobayashi Y."/>
            <person name="Nakagawa T."/>
            <person name="Ezawa T."/>
            <person name="Yamaguchi K."/>
            <person name="Bino T."/>
            <person name="Nishimoto Y."/>
            <person name="Shigenobu S."/>
            <person name="Kawaguchi M."/>
        </authorList>
    </citation>
    <scope>NUCLEOTIDE SEQUENCE</scope>
    <source>
        <strain evidence="3">HR1</strain>
    </source>
</reference>
<comment type="caution">
    <text evidence="3">The sequence shown here is derived from an EMBL/GenBank/DDBJ whole genome shotgun (WGS) entry which is preliminary data.</text>
</comment>
<dbReference type="InterPro" id="IPR006600">
    <property type="entry name" value="HTH_CenpB_DNA-bd_dom"/>
</dbReference>
<dbReference type="PANTHER" id="PTHR19303">
    <property type="entry name" value="TRANSPOSON"/>
    <property type="match status" value="1"/>
</dbReference>
<keyword evidence="1" id="KW-0238">DNA-binding</keyword>
<evidence type="ECO:0000256" key="1">
    <source>
        <dbReference type="ARBA" id="ARBA00023125"/>
    </source>
</evidence>
<evidence type="ECO:0000313" key="4">
    <source>
        <dbReference type="Proteomes" id="UP000615446"/>
    </source>
</evidence>